<reference evidence="1 2" key="1">
    <citation type="submission" date="2010-06" db="EMBL/GenBank/DDBJ databases">
        <title>Complete sequence chromosome of Methanohalobium evestigatum Z-7303.</title>
        <authorList>
            <consortium name="US DOE Joint Genome Institute"/>
            <person name="Lucas S."/>
            <person name="Copeland A."/>
            <person name="Lapidus A."/>
            <person name="Cheng J.-F."/>
            <person name="Bruce D."/>
            <person name="Goodwin L."/>
            <person name="Pitluck S."/>
            <person name="Saunders E."/>
            <person name="Detter J.C."/>
            <person name="Han C."/>
            <person name="Tapia R."/>
            <person name="Land M."/>
            <person name="Hauser L."/>
            <person name="Kyrpides N."/>
            <person name="Mikhailova N."/>
            <person name="Sieprawska-Lupa M."/>
            <person name="Whitman W.B."/>
            <person name="Anderson I."/>
            <person name="Woyke T."/>
        </authorList>
    </citation>
    <scope>NUCLEOTIDE SEQUENCE [LARGE SCALE GENOMIC DNA]</scope>
    <source>
        <strain evidence="2">ATCC BAA-1072 / DSM 3721 / NBRC 107634 / OCM 161 / Z-7303</strain>
    </source>
</reference>
<dbReference type="OrthoDB" id="109565at2157"/>
<dbReference type="Pfam" id="PF08979">
    <property type="entry name" value="DUF1894"/>
    <property type="match status" value="1"/>
</dbReference>
<dbReference type="RefSeq" id="WP_013195419.1">
    <property type="nucleotide sequence ID" value="NC_014253.1"/>
</dbReference>
<gene>
    <name evidence="1" type="ordered locus">Metev_2025</name>
</gene>
<dbReference type="STRING" id="644295.Metev_2025"/>
<organism evidence="1 2">
    <name type="scientific">Methanohalobium evestigatum (strain ATCC BAA-1072 / DSM 3721 / NBRC 107634 / OCM 161 / Z-7303)</name>
    <dbReference type="NCBI Taxonomy" id="644295"/>
    <lineage>
        <taxon>Archaea</taxon>
        <taxon>Methanobacteriati</taxon>
        <taxon>Methanobacteriota</taxon>
        <taxon>Stenosarchaea group</taxon>
        <taxon>Methanomicrobia</taxon>
        <taxon>Methanosarcinales</taxon>
        <taxon>Methanosarcinaceae</taxon>
        <taxon>Methanohalobium</taxon>
    </lineage>
</organism>
<protein>
    <recommendedName>
        <fullName evidence="3">DUF1894 domain-containing protein</fullName>
    </recommendedName>
</protein>
<evidence type="ECO:0000313" key="2">
    <source>
        <dbReference type="Proteomes" id="UP000000391"/>
    </source>
</evidence>
<dbReference type="Proteomes" id="UP000000391">
    <property type="component" value="Chromosome"/>
</dbReference>
<dbReference type="InterPro" id="IPR012031">
    <property type="entry name" value="MTH0776-like"/>
</dbReference>
<dbReference type="HOGENOM" id="CLU_159086_1_0_2"/>
<dbReference type="GeneID" id="9347685"/>
<evidence type="ECO:0000313" key="1">
    <source>
        <dbReference type="EMBL" id="ADI74854.1"/>
    </source>
</evidence>
<name>D7EBL2_METEZ</name>
<keyword evidence="2" id="KW-1185">Reference proteome</keyword>
<sequence length="97" mass="10947">MTCISDLPYEIVLSGVTPSESEKYIKQNSDEIFYVPGGYKLLGVVLRGGHEIPVGVKDSDLLFQYVKPCSGLFVLRIRNEPDELKRLRSDKTVKTKK</sequence>
<dbReference type="EMBL" id="CP002069">
    <property type="protein sequence ID" value="ADI74854.1"/>
    <property type="molecule type" value="Genomic_DNA"/>
</dbReference>
<accession>D7EBL2</accession>
<dbReference type="KEGG" id="mev:Metev_2025"/>
<proteinExistence type="predicted"/>
<evidence type="ECO:0008006" key="3">
    <source>
        <dbReference type="Google" id="ProtNLM"/>
    </source>
</evidence>
<dbReference type="AlphaFoldDB" id="D7EBL2"/>